<dbReference type="CDD" id="cd09274">
    <property type="entry name" value="RNase_HI_RT_Ty3"/>
    <property type="match status" value="1"/>
</dbReference>
<evidence type="ECO:0000313" key="10">
    <source>
        <dbReference type="EMBL" id="BES88659.1"/>
    </source>
</evidence>
<evidence type="ECO:0000256" key="4">
    <source>
        <dbReference type="ARBA" id="ARBA00022722"/>
    </source>
</evidence>
<dbReference type="Pfam" id="PF17921">
    <property type="entry name" value="Integrase_H2C2"/>
    <property type="match status" value="1"/>
</dbReference>
<dbReference type="InterPro" id="IPR050951">
    <property type="entry name" value="Retrovirus_Pol_polyprotein"/>
</dbReference>
<dbReference type="CDD" id="cd01647">
    <property type="entry name" value="RT_LTR"/>
    <property type="match status" value="1"/>
</dbReference>
<protein>
    <recommendedName>
        <fullName evidence="1">RNA-directed DNA polymerase</fullName>
        <ecNumber evidence="1">2.7.7.49</ecNumber>
    </recommendedName>
</protein>
<evidence type="ECO:0000259" key="8">
    <source>
        <dbReference type="PROSITE" id="PS50878"/>
    </source>
</evidence>
<dbReference type="Pfam" id="PF00078">
    <property type="entry name" value="RVT_1"/>
    <property type="match status" value="1"/>
</dbReference>
<dbReference type="EC" id="2.7.7.49" evidence="1"/>
<dbReference type="Pfam" id="PF00665">
    <property type="entry name" value="rve"/>
    <property type="match status" value="1"/>
</dbReference>
<gene>
    <name evidence="10" type="ORF">NTJ_01467</name>
</gene>
<evidence type="ECO:0000256" key="1">
    <source>
        <dbReference type="ARBA" id="ARBA00012493"/>
    </source>
</evidence>
<dbReference type="InterPro" id="IPR000477">
    <property type="entry name" value="RT_dom"/>
</dbReference>
<feature type="domain" description="Reverse transcriptase" evidence="8">
    <location>
        <begin position="1"/>
        <end position="139"/>
    </location>
</feature>
<organism evidence="10 11">
    <name type="scientific">Nesidiocoris tenuis</name>
    <dbReference type="NCBI Taxonomy" id="355587"/>
    <lineage>
        <taxon>Eukaryota</taxon>
        <taxon>Metazoa</taxon>
        <taxon>Ecdysozoa</taxon>
        <taxon>Arthropoda</taxon>
        <taxon>Hexapoda</taxon>
        <taxon>Insecta</taxon>
        <taxon>Pterygota</taxon>
        <taxon>Neoptera</taxon>
        <taxon>Paraneoptera</taxon>
        <taxon>Hemiptera</taxon>
        <taxon>Heteroptera</taxon>
        <taxon>Panheteroptera</taxon>
        <taxon>Cimicomorpha</taxon>
        <taxon>Miridae</taxon>
        <taxon>Dicyphina</taxon>
        <taxon>Nesidiocoris</taxon>
    </lineage>
</organism>
<keyword evidence="3" id="KW-0548">Nucleotidyltransferase</keyword>
<dbReference type="InterPro" id="IPR043502">
    <property type="entry name" value="DNA/RNA_pol_sf"/>
</dbReference>
<dbReference type="PANTHER" id="PTHR37984:SF5">
    <property type="entry name" value="PROTEIN NYNRIN-LIKE"/>
    <property type="match status" value="1"/>
</dbReference>
<keyword evidence="2" id="KW-0808">Transferase</keyword>
<accession>A0ABN7A8M8</accession>
<dbReference type="InterPro" id="IPR043128">
    <property type="entry name" value="Rev_trsase/Diguanyl_cyclase"/>
</dbReference>
<evidence type="ECO:0000256" key="5">
    <source>
        <dbReference type="ARBA" id="ARBA00022759"/>
    </source>
</evidence>
<dbReference type="InterPro" id="IPR012337">
    <property type="entry name" value="RNaseH-like_sf"/>
</dbReference>
<dbReference type="PANTHER" id="PTHR37984">
    <property type="entry name" value="PROTEIN CBG26694"/>
    <property type="match status" value="1"/>
</dbReference>
<dbReference type="EMBL" id="AP028909">
    <property type="protein sequence ID" value="BES88659.1"/>
    <property type="molecule type" value="Genomic_DNA"/>
</dbReference>
<dbReference type="InterPro" id="IPR001584">
    <property type="entry name" value="Integrase_cat-core"/>
</dbReference>
<dbReference type="InterPro" id="IPR041588">
    <property type="entry name" value="Integrase_H2C2"/>
</dbReference>
<evidence type="ECO:0000256" key="3">
    <source>
        <dbReference type="ARBA" id="ARBA00022695"/>
    </source>
</evidence>
<dbReference type="SUPFAM" id="SSF53098">
    <property type="entry name" value="Ribonuclease H-like"/>
    <property type="match status" value="1"/>
</dbReference>
<sequence length="753" mass="86826">MCPDDYPLPVFEDLASNLAGGERYTVIDLKDAYLQMQVEENSRKYLVIATHKGYFRYKRLPFGVSFAPSKFQRVMEKILAGIPRVGVMLDDIIVTGDTFDDHLKNVRTVLDRLLSAGLRTQKAKCKWFQEEVLYLGHRISKEGIQPTAQHLKAIQDMPAPTSIRELRSFLGAINYYARFIPNLQEKCAPLHRLLRKGQTWEWTKLDENIFLELKTILTCSPVLAHYDSSLPLILMTDASDIGVGASLFHKMKDTSLRPVAYASRTLKPAEKRYSTIDKEALAIVFGVTKFKHFLFGRHFTLRTDHKPLTYLMGDGKEIPKLVSNRLTRWALTLSNYNFDVEYQCGKDNAAADVLSRLPLQDCDEDSEDDYGTMMFHIRLEDLNLSSRTIKRELKKDPLMIKIIDLVRQGWPVEKKQLPKELWTYYEKKNELSYEEDTLLWQGRIIIPVSLRQAVLLTLHDGHPGITGMRAVARNHVYWPDLDNDIEIHVQSCRECQMTRPEMSEVPLFSWSVPQKPWSRIHVDYCGPFQGKNWLIIIDATSKWMEVFPMERTSTTKTITLLRETFARFGLPSMIVSDNGAQFTSLEFSEFCKTNNIKHVTGAPYHPKTNGLAERGVRTFKQRMRAGINTKDINIRLQKFLMSYRSTPQRTTQRSPAAIMFGRELQTRLHLLRPDFDSTVDRALTKQKLDHDNGKSFRNFVKGEKVWVSNTTEKGYTEGIIVKKTGDVSYQVEVDGLIKRKHADQMKKRVTKDP</sequence>
<evidence type="ECO:0000259" key="9">
    <source>
        <dbReference type="PROSITE" id="PS50994"/>
    </source>
</evidence>
<dbReference type="InterPro" id="IPR036397">
    <property type="entry name" value="RNaseH_sf"/>
</dbReference>
<dbReference type="Pfam" id="PF17917">
    <property type="entry name" value="RT_RNaseH"/>
    <property type="match status" value="1"/>
</dbReference>
<feature type="domain" description="Integrase catalytic" evidence="9">
    <location>
        <begin position="512"/>
        <end position="663"/>
    </location>
</feature>
<keyword evidence="11" id="KW-1185">Reference proteome</keyword>
<reference evidence="10 11" key="1">
    <citation type="submission" date="2023-09" db="EMBL/GenBank/DDBJ databases">
        <title>Nesidiocoris tenuis whole genome shotgun sequence.</title>
        <authorList>
            <person name="Shibata T."/>
            <person name="Shimoda M."/>
            <person name="Kobayashi T."/>
            <person name="Uehara T."/>
        </authorList>
    </citation>
    <scope>NUCLEOTIDE SEQUENCE [LARGE SCALE GENOMIC DNA]</scope>
    <source>
        <strain evidence="10 11">Japan</strain>
    </source>
</reference>
<keyword evidence="4" id="KW-0540">Nuclease</keyword>
<evidence type="ECO:0000256" key="7">
    <source>
        <dbReference type="ARBA" id="ARBA00022918"/>
    </source>
</evidence>
<name>A0ABN7A8M8_9HEMI</name>
<evidence type="ECO:0000313" key="11">
    <source>
        <dbReference type="Proteomes" id="UP001307889"/>
    </source>
</evidence>
<dbReference type="SUPFAM" id="SSF56672">
    <property type="entry name" value="DNA/RNA polymerases"/>
    <property type="match status" value="1"/>
</dbReference>
<proteinExistence type="predicted"/>
<keyword evidence="6" id="KW-0378">Hydrolase</keyword>
<keyword evidence="5" id="KW-0255">Endonuclease</keyword>
<evidence type="ECO:0000256" key="2">
    <source>
        <dbReference type="ARBA" id="ARBA00022679"/>
    </source>
</evidence>
<evidence type="ECO:0000256" key="6">
    <source>
        <dbReference type="ARBA" id="ARBA00022801"/>
    </source>
</evidence>
<dbReference type="Proteomes" id="UP001307889">
    <property type="component" value="Chromosome 1"/>
</dbReference>
<dbReference type="Gene3D" id="3.30.420.10">
    <property type="entry name" value="Ribonuclease H-like superfamily/Ribonuclease H"/>
    <property type="match status" value="1"/>
</dbReference>
<dbReference type="Gene3D" id="1.10.340.70">
    <property type="match status" value="1"/>
</dbReference>
<keyword evidence="7" id="KW-0695">RNA-directed DNA polymerase</keyword>
<dbReference type="InterPro" id="IPR041373">
    <property type="entry name" value="RT_RNaseH"/>
</dbReference>
<dbReference type="Gene3D" id="3.30.70.270">
    <property type="match status" value="2"/>
</dbReference>
<dbReference type="PROSITE" id="PS50878">
    <property type="entry name" value="RT_POL"/>
    <property type="match status" value="1"/>
</dbReference>
<dbReference type="PROSITE" id="PS50994">
    <property type="entry name" value="INTEGRASE"/>
    <property type="match status" value="1"/>
</dbReference>
<dbReference type="Gene3D" id="3.10.10.10">
    <property type="entry name" value="HIV Type 1 Reverse Transcriptase, subunit A, domain 1"/>
    <property type="match status" value="1"/>
</dbReference>